<evidence type="ECO:0000256" key="13">
    <source>
        <dbReference type="ARBA" id="ARBA00023306"/>
    </source>
</evidence>
<comment type="similarity">
    <text evidence="3">Belongs to the BABAM1 family.</text>
</comment>
<evidence type="ECO:0000256" key="4">
    <source>
        <dbReference type="ARBA" id="ARBA00019437"/>
    </source>
</evidence>
<gene>
    <name evidence="17" type="ORF">ABEB36_005063</name>
</gene>
<dbReference type="GO" id="GO:0005737">
    <property type="term" value="C:cytoplasm"/>
    <property type="evidence" value="ECO:0007669"/>
    <property type="project" value="UniProtKB-SubCell"/>
</dbReference>
<dbReference type="CDD" id="cd21502">
    <property type="entry name" value="vWA_BABAM1"/>
    <property type="match status" value="1"/>
</dbReference>
<dbReference type="EMBL" id="JBDJPC010000004">
    <property type="protein sequence ID" value="KAL1505515.1"/>
    <property type="molecule type" value="Genomic_DNA"/>
</dbReference>
<evidence type="ECO:0000313" key="18">
    <source>
        <dbReference type="Proteomes" id="UP001566132"/>
    </source>
</evidence>
<evidence type="ECO:0000256" key="14">
    <source>
        <dbReference type="ARBA" id="ARBA00030984"/>
    </source>
</evidence>
<evidence type="ECO:0000256" key="2">
    <source>
        <dbReference type="ARBA" id="ARBA00004496"/>
    </source>
</evidence>
<evidence type="ECO:0000256" key="12">
    <source>
        <dbReference type="ARBA" id="ARBA00023242"/>
    </source>
</evidence>
<evidence type="ECO:0000256" key="6">
    <source>
        <dbReference type="ARBA" id="ARBA00022618"/>
    </source>
</evidence>
<dbReference type="InterPro" id="IPR036465">
    <property type="entry name" value="vWFA_dom_sf"/>
</dbReference>
<dbReference type="Proteomes" id="UP001566132">
    <property type="component" value="Unassembled WGS sequence"/>
</dbReference>
<evidence type="ECO:0000256" key="15">
    <source>
        <dbReference type="ARBA" id="ARBA00031038"/>
    </source>
</evidence>
<keyword evidence="13" id="KW-0131">Cell cycle</keyword>
<name>A0ABD1EWU7_HYPHA</name>
<evidence type="ECO:0000256" key="5">
    <source>
        <dbReference type="ARBA" id="ARBA00022490"/>
    </source>
</evidence>
<evidence type="ECO:0000256" key="3">
    <source>
        <dbReference type="ARBA" id="ARBA00010809"/>
    </source>
</evidence>
<dbReference type="InterPro" id="IPR026126">
    <property type="entry name" value="BABAM1"/>
</dbReference>
<dbReference type="PANTHER" id="PTHR15660">
    <property type="entry name" value="BRISC AND BRCA1-A COMPLEX MEMBER 1"/>
    <property type="match status" value="1"/>
</dbReference>
<feature type="compositionally biased region" description="Polar residues" evidence="16">
    <location>
        <begin position="16"/>
        <end position="26"/>
    </location>
</feature>
<keyword evidence="11" id="KW-0234">DNA repair</keyword>
<organism evidence="17 18">
    <name type="scientific">Hypothenemus hampei</name>
    <name type="common">Coffee berry borer</name>
    <dbReference type="NCBI Taxonomy" id="57062"/>
    <lineage>
        <taxon>Eukaryota</taxon>
        <taxon>Metazoa</taxon>
        <taxon>Ecdysozoa</taxon>
        <taxon>Arthropoda</taxon>
        <taxon>Hexapoda</taxon>
        <taxon>Insecta</taxon>
        <taxon>Pterygota</taxon>
        <taxon>Neoptera</taxon>
        <taxon>Endopterygota</taxon>
        <taxon>Coleoptera</taxon>
        <taxon>Polyphaga</taxon>
        <taxon>Cucujiformia</taxon>
        <taxon>Curculionidae</taxon>
        <taxon>Scolytinae</taxon>
        <taxon>Hypothenemus</taxon>
    </lineage>
</organism>
<evidence type="ECO:0000313" key="17">
    <source>
        <dbReference type="EMBL" id="KAL1505515.1"/>
    </source>
</evidence>
<keyword evidence="7" id="KW-0227">DNA damage</keyword>
<accession>A0ABD1EWU7</accession>
<feature type="region of interest" description="Disordered" evidence="16">
    <location>
        <begin position="16"/>
        <end position="48"/>
    </location>
</feature>
<keyword evidence="18" id="KW-1185">Reference proteome</keyword>
<keyword evidence="9" id="KW-0833">Ubl conjugation pathway</keyword>
<reference evidence="17 18" key="1">
    <citation type="submission" date="2024-05" db="EMBL/GenBank/DDBJ databases">
        <title>Genetic variation in Jamaican populations of the coffee berry borer (Hypothenemus hampei).</title>
        <authorList>
            <person name="Errbii M."/>
            <person name="Myrie A."/>
        </authorList>
    </citation>
    <scope>NUCLEOTIDE SEQUENCE [LARGE SCALE GENOMIC DNA]</scope>
    <source>
        <strain evidence="17">JA-Hopewell-2020-01-JO</strain>
        <tissue evidence="17">Whole body</tissue>
    </source>
</reference>
<evidence type="ECO:0000256" key="10">
    <source>
        <dbReference type="ARBA" id="ARBA00022853"/>
    </source>
</evidence>
<keyword evidence="6" id="KW-0132">Cell division</keyword>
<evidence type="ECO:0000256" key="7">
    <source>
        <dbReference type="ARBA" id="ARBA00022763"/>
    </source>
</evidence>
<evidence type="ECO:0000256" key="16">
    <source>
        <dbReference type="SAM" id="MobiDB-lite"/>
    </source>
</evidence>
<keyword evidence="10" id="KW-0156">Chromatin regulator</keyword>
<dbReference type="AlphaFoldDB" id="A0ABD1EWU7"/>
<feature type="compositionally biased region" description="Polar residues" evidence="16">
    <location>
        <begin position="34"/>
        <end position="48"/>
    </location>
</feature>
<keyword evidence="12" id="KW-0539">Nucleus</keyword>
<sequence>MAERVIPIVIEENANSDSSIQTWELSQSEEKIHASSNTPEQPDSEKIPSQTNIKKIRIKPAPLLPKVELEYLKPFDVIEKRNGTTIESEYSLPNEDVIERIILVIDRVQDENYTPFVLGNQTFTPLNMVKKAISIFIKLKLGINHKHEFAIIVMNNNKASVLMEFTNNPKQLVDALNRISECETEDVFDLNTIFDLIETAELPEPVDSGLAPPFLLRTVIFYGRSYTIPKLTLNEGLERLLNNKNFVCDVLMTHEPLETSNNCQKIFDHLQNLDPKGYGYFFPVCRDYKRMFKYTGKLLAHPFQRPIQKLLKN</sequence>
<comment type="subcellular location">
    <subcellularLocation>
        <location evidence="2">Cytoplasm</location>
    </subcellularLocation>
    <subcellularLocation>
        <location evidence="1">Nucleus</location>
    </subcellularLocation>
</comment>
<evidence type="ECO:0000256" key="11">
    <source>
        <dbReference type="ARBA" id="ARBA00023204"/>
    </source>
</evidence>
<comment type="caution">
    <text evidence="17">The sequence shown here is derived from an EMBL/GenBank/DDBJ whole genome shotgun (WGS) entry which is preliminary data.</text>
</comment>
<proteinExistence type="inferred from homology"/>
<dbReference type="GO" id="GO:0032991">
    <property type="term" value="C:protein-containing complex"/>
    <property type="evidence" value="ECO:0007669"/>
    <property type="project" value="UniProtKB-ARBA"/>
</dbReference>
<dbReference type="PANTHER" id="PTHR15660:SF1">
    <property type="entry name" value="BRISC AND BRCA1-A COMPLEX MEMBER 1"/>
    <property type="match status" value="1"/>
</dbReference>
<evidence type="ECO:0000256" key="8">
    <source>
        <dbReference type="ARBA" id="ARBA00022776"/>
    </source>
</evidence>
<dbReference type="GO" id="GO:0006281">
    <property type="term" value="P:DNA repair"/>
    <property type="evidence" value="ECO:0007669"/>
    <property type="project" value="UniProtKB-KW"/>
</dbReference>
<protein>
    <recommendedName>
        <fullName evidence="4">BRISC and BRCA1-A complex member 1</fullName>
    </recommendedName>
    <alternativeName>
        <fullName evidence="14">Mediator of RAP80 interactions and targeting subunit of 40 kDa</fullName>
    </alternativeName>
    <alternativeName>
        <fullName evidence="15">New component of the BRCA1-A complex</fullName>
    </alternativeName>
</protein>
<dbReference type="GO" id="GO:0005634">
    <property type="term" value="C:nucleus"/>
    <property type="evidence" value="ECO:0007669"/>
    <property type="project" value="UniProtKB-SubCell"/>
</dbReference>
<keyword evidence="5" id="KW-0963">Cytoplasm</keyword>
<dbReference type="Gene3D" id="3.40.50.410">
    <property type="entry name" value="von Willebrand factor, type A domain"/>
    <property type="match status" value="1"/>
</dbReference>
<evidence type="ECO:0000256" key="1">
    <source>
        <dbReference type="ARBA" id="ARBA00004123"/>
    </source>
</evidence>
<evidence type="ECO:0000256" key="9">
    <source>
        <dbReference type="ARBA" id="ARBA00022786"/>
    </source>
</evidence>
<dbReference type="GO" id="GO:0051301">
    <property type="term" value="P:cell division"/>
    <property type="evidence" value="ECO:0007669"/>
    <property type="project" value="UniProtKB-KW"/>
</dbReference>
<keyword evidence="8" id="KW-0498">Mitosis</keyword>
<dbReference type="GO" id="GO:0006325">
    <property type="term" value="P:chromatin organization"/>
    <property type="evidence" value="ECO:0007669"/>
    <property type="project" value="UniProtKB-KW"/>
</dbReference>